<accession>A0AAU7JQQ7</accession>
<organism evidence="3">
    <name type="scientific">Pedococcus sp. KACC 23699</name>
    <dbReference type="NCBI Taxonomy" id="3149228"/>
    <lineage>
        <taxon>Bacteria</taxon>
        <taxon>Bacillati</taxon>
        <taxon>Actinomycetota</taxon>
        <taxon>Actinomycetes</taxon>
        <taxon>Micrococcales</taxon>
        <taxon>Intrasporangiaceae</taxon>
        <taxon>Pedococcus</taxon>
    </lineage>
</organism>
<dbReference type="InterPro" id="IPR017520">
    <property type="entry name" value="CHP03086"/>
</dbReference>
<dbReference type="SUPFAM" id="SSF109854">
    <property type="entry name" value="DinB/YfiT-like putative metalloenzymes"/>
    <property type="match status" value="1"/>
</dbReference>
<sequence>MDTTRDDLATLDRGLTQLSTLVEAVQPSDLERQTPCTDWTVRELLGHVVQGPANFAASVRGESPDWSAAAELPQDWSATFRSNADDLRAAWDQNPDAPGGPGFQVAELAVHSWDLATALGKDAAELDPEVAEVAYATMSQALTPERRGAAFKPEQEPAGDAGPYERLAAFAGRSI</sequence>
<dbReference type="EMBL" id="CP157483">
    <property type="protein sequence ID" value="XBO42751.1"/>
    <property type="molecule type" value="Genomic_DNA"/>
</dbReference>
<dbReference type="Gene3D" id="1.20.120.450">
    <property type="entry name" value="dinb family like domain"/>
    <property type="match status" value="1"/>
</dbReference>
<dbReference type="NCBIfam" id="TIGR03086">
    <property type="entry name" value="TIGR03086 family metal-binding protein"/>
    <property type="match status" value="1"/>
</dbReference>
<dbReference type="Pfam" id="PF11716">
    <property type="entry name" value="MDMPI_N"/>
    <property type="match status" value="1"/>
</dbReference>
<gene>
    <name evidence="3" type="ORF">ABEG17_14400</name>
</gene>
<dbReference type="InterPro" id="IPR017517">
    <property type="entry name" value="Maleyloyr_isom"/>
</dbReference>
<name>A0AAU7JQQ7_9MICO</name>
<feature type="region of interest" description="Disordered" evidence="1">
    <location>
        <begin position="145"/>
        <end position="175"/>
    </location>
</feature>
<dbReference type="AlphaFoldDB" id="A0AAU7JQQ7"/>
<dbReference type="RefSeq" id="WP_406830168.1">
    <property type="nucleotide sequence ID" value="NZ_CP157483.1"/>
</dbReference>
<dbReference type="InterPro" id="IPR034660">
    <property type="entry name" value="DinB/YfiT-like"/>
</dbReference>
<dbReference type="NCBIfam" id="TIGR03083">
    <property type="entry name" value="maleylpyruvate isomerase family mycothiol-dependent enzyme"/>
    <property type="match status" value="1"/>
</dbReference>
<reference evidence="3" key="1">
    <citation type="submission" date="2024-05" db="EMBL/GenBank/DDBJ databases">
        <authorList>
            <person name="Kim S."/>
            <person name="Heo J."/>
            <person name="Choi H."/>
            <person name="Choi Y."/>
            <person name="Kwon S.-W."/>
            <person name="Kim Y."/>
        </authorList>
    </citation>
    <scope>NUCLEOTIDE SEQUENCE</scope>
    <source>
        <strain evidence="3">KACC 23699</strain>
    </source>
</reference>
<evidence type="ECO:0000313" key="3">
    <source>
        <dbReference type="EMBL" id="XBO42751.1"/>
    </source>
</evidence>
<evidence type="ECO:0000259" key="2">
    <source>
        <dbReference type="Pfam" id="PF11716"/>
    </source>
</evidence>
<dbReference type="InterPro" id="IPR024344">
    <property type="entry name" value="MDMPI_metal-binding"/>
</dbReference>
<feature type="domain" description="Mycothiol-dependent maleylpyruvate isomerase metal-binding" evidence="2">
    <location>
        <begin position="13"/>
        <end position="115"/>
    </location>
</feature>
<proteinExistence type="predicted"/>
<dbReference type="GO" id="GO:0046872">
    <property type="term" value="F:metal ion binding"/>
    <property type="evidence" value="ECO:0007669"/>
    <property type="project" value="InterPro"/>
</dbReference>
<protein>
    <submittedName>
        <fullName evidence="3">TIGR03086 family metal-binding protein</fullName>
    </submittedName>
</protein>
<evidence type="ECO:0000256" key="1">
    <source>
        <dbReference type="SAM" id="MobiDB-lite"/>
    </source>
</evidence>